<keyword evidence="3" id="KW-0418">Kinase</keyword>
<dbReference type="STRING" id="1079859.SAMN04515674_102523"/>
<evidence type="ECO:0000313" key="4">
    <source>
        <dbReference type="Proteomes" id="UP000199306"/>
    </source>
</evidence>
<dbReference type="Pfam" id="PF06580">
    <property type="entry name" value="His_kinase"/>
    <property type="match status" value="1"/>
</dbReference>
<name>A0A1I5PLD9_9BACT</name>
<feature type="transmembrane region" description="Helical" evidence="1">
    <location>
        <begin position="6"/>
        <end position="26"/>
    </location>
</feature>
<keyword evidence="1" id="KW-0472">Membrane</keyword>
<evidence type="ECO:0000256" key="1">
    <source>
        <dbReference type="SAM" id="Phobius"/>
    </source>
</evidence>
<dbReference type="InterPro" id="IPR010559">
    <property type="entry name" value="Sig_transdc_His_kin_internal"/>
</dbReference>
<dbReference type="PANTHER" id="PTHR34220:SF7">
    <property type="entry name" value="SENSOR HISTIDINE KINASE YPDA"/>
    <property type="match status" value="1"/>
</dbReference>
<dbReference type="EMBL" id="FOXH01000002">
    <property type="protein sequence ID" value="SFP34600.1"/>
    <property type="molecule type" value="Genomic_DNA"/>
</dbReference>
<proteinExistence type="predicted"/>
<dbReference type="Gene3D" id="3.30.565.10">
    <property type="entry name" value="Histidine kinase-like ATPase, C-terminal domain"/>
    <property type="match status" value="1"/>
</dbReference>
<dbReference type="InterPro" id="IPR050640">
    <property type="entry name" value="Bact_2-comp_sensor_kinase"/>
</dbReference>
<keyword evidence="4" id="KW-1185">Reference proteome</keyword>
<keyword evidence="1" id="KW-1133">Transmembrane helix</keyword>
<dbReference type="PANTHER" id="PTHR34220">
    <property type="entry name" value="SENSOR HISTIDINE KINASE YPDA"/>
    <property type="match status" value="1"/>
</dbReference>
<feature type="transmembrane region" description="Helical" evidence="1">
    <location>
        <begin position="109"/>
        <end position="129"/>
    </location>
</feature>
<reference evidence="3 4" key="1">
    <citation type="submission" date="2016-10" db="EMBL/GenBank/DDBJ databases">
        <authorList>
            <person name="de Groot N.N."/>
        </authorList>
    </citation>
    <scope>NUCLEOTIDE SEQUENCE [LARGE SCALE GENOMIC DNA]</scope>
    <source>
        <strain evidence="4">E92,LMG 26720,CCM 7988</strain>
    </source>
</reference>
<dbReference type="GO" id="GO:0016020">
    <property type="term" value="C:membrane"/>
    <property type="evidence" value="ECO:0007669"/>
    <property type="project" value="InterPro"/>
</dbReference>
<dbReference type="Proteomes" id="UP000199306">
    <property type="component" value="Unassembled WGS sequence"/>
</dbReference>
<feature type="transmembrane region" description="Helical" evidence="1">
    <location>
        <begin position="33"/>
        <end position="54"/>
    </location>
</feature>
<keyword evidence="1" id="KW-0812">Transmembrane</keyword>
<feature type="transmembrane region" description="Helical" evidence="1">
    <location>
        <begin position="74"/>
        <end position="102"/>
    </location>
</feature>
<dbReference type="SUPFAM" id="SSF55874">
    <property type="entry name" value="ATPase domain of HSP90 chaperone/DNA topoisomerase II/histidine kinase"/>
    <property type="match status" value="1"/>
</dbReference>
<dbReference type="AlphaFoldDB" id="A0A1I5PLD9"/>
<gene>
    <name evidence="3" type="ORF">SAMN04515674_102523</name>
</gene>
<organism evidence="3 4">
    <name type="scientific">Pseudarcicella hirudinis</name>
    <dbReference type="NCBI Taxonomy" id="1079859"/>
    <lineage>
        <taxon>Bacteria</taxon>
        <taxon>Pseudomonadati</taxon>
        <taxon>Bacteroidota</taxon>
        <taxon>Cytophagia</taxon>
        <taxon>Cytophagales</taxon>
        <taxon>Flectobacillaceae</taxon>
        <taxon>Pseudarcicella</taxon>
    </lineage>
</organism>
<evidence type="ECO:0000259" key="2">
    <source>
        <dbReference type="Pfam" id="PF06580"/>
    </source>
</evidence>
<sequence>MNKNQLYWTSQFLWWFCFSLCLAVIVGERDASVFNFAICIFFNTFLGISFTHIFKSFFNKNIFETTQIKTFLSYGFIGILGGILLSLTFNSLILGCTAGLTFPKDSFHYLKLALVSFLGYAPWFILYYYNQYIHQFHQEQKVIVESENLIQNAELENLKSQLNPHFLFNSLNCIKALVRTDPPLAQKSIIQLSDILRRSLTLSESHTVNLIDELSMMQQYLELETIRFDKRLQYHFQLENKTLNFKIPSMSLHLLVDNAIKHGISRQRNGGEIYIHTRMHQQMLTITVRNTGKLDKNFSDTGLSLKNLRKRLQLRYSGKASLHIEEDEDHVVASLKIPII</sequence>
<evidence type="ECO:0000313" key="3">
    <source>
        <dbReference type="EMBL" id="SFP34600.1"/>
    </source>
</evidence>
<accession>A0A1I5PLD9</accession>
<keyword evidence="3" id="KW-0808">Transferase</keyword>
<dbReference type="InterPro" id="IPR036890">
    <property type="entry name" value="HATPase_C_sf"/>
</dbReference>
<feature type="domain" description="Signal transduction histidine kinase internal region" evidence="2">
    <location>
        <begin position="153"/>
        <end position="232"/>
    </location>
</feature>
<protein>
    <submittedName>
        <fullName evidence="3">Histidine kinase</fullName>
    </submittedName>
</protein>
<dbReference type="RefSeq" id="WP_092013502.1">
    <property type="nucleotide sequence ID" value="NZ_FOXH01000002.1"/>
</dbReference>
<dbReference type="GO" id="GO:0000155">
    <property type="term" value="F:phosphorelay sensor kinase activity"/>
    <property type="evidence" value="ECO:0007669"/>
    <property type="project" value="InterPro"/>
</dbReference>
<dbReference type="OrthoDB" id="9792992at2"/>